<comment type="catalytic activity">
    <reaction evidence="7 8">
        <text>L-glutamyl-tRNA(Gln) + L-glutamine + ATP + H2O = L-glutaminyl-tRNA(Gln) + L-glutamate + ADP + phosphate + H(+)</text>
        <dbReference type="Rhea" id="RHEA:17521"/>
        <dbReference type="Rhea" id="RHEA-COMP:9681"/>
        <dbReference type="Rhea" id="RHEA-COMP:9684"/>
        <dbReference type="ChEBI" id="CHEBI:15377"/>
        <dbReference type="ChEBI" id="CHEBI:15378"/>
        <dbReference type="ChEBI" id="CHEBI:29985"/>
        <dbReference type="ChEBI" id="CHEBI:30616"/>
        <dbReference type="ChEBI" id="CHEBI:43474"/>
        <dbReference type="ChEBI" id="CHEBI:58359"/>
        <dbReference type="ChEBI" id="CHEBI:78520"/>
        <dbReference type="ChEBI" id="CHEBI:78521"/>
        <dbReference type="ChEBI" id="CHEBI:456216"/>
    </reaction>
</comment>
<dbReference type="HAMAP" id="MF_00121">
    <property type="entry name" value="GatB"/>
    <property type="match status" value="1"/>
</dbReference>
<dbReference type="Proteomes" id="UP000694429">
    <property type="component" value="Chromosome 15"/>
</dbReference>
<dbReference type="GO" id="GO:0070681">
    <property type="term" value="P:glutaminyl-tRNAGln biosynthesis via transamidation"/>
    <property type="evidence" value="ECO:0007669"/>
    <property type="project" value="UniProtKB-UniRule"/>
</dbReference>
<protein>
    <recommendedName>
        <fullName evidence="8">Glutamyl-tRNA(Gln) amidotransferase subunit B, mitochondrial</fullName>
        <shortName evidence="8">Glu-AdT subunit B</shortName>
        <ecNumber evidence="8">6.3.5.-</ecNumber>
    </recommendedName>
    <alternativeName>
        <fullName evidence="8">Cytochrome oxidase assembly factor PET112 homolog</fullName>
    </alternativeName>
    <alternativeName>
        <fullName evidence="8">PET112-like</fullName>
    </alternativeName>
</protein>
<evidence type="ECO:0000256" key="4">
    <source>
        <dbReference type="ARBA" id="ARBA00022840"/>
    </source>
</evidence>
<comment type="function">
    <text evidence="8">Allows the formation of correctly charged Gln-tRNA(Gln) through the transamidation of misacylated Glu-tRNA(Gln) in the mitochondria. The reaction takes place in the presence of glutamine and ATP through an activated gamma-phospho-Glu-tRNA(Gln).</text>
</comment>
<dbReference type="GO" id="GO:0050567">
    <property type="term" value="F:glutaminyl-tRNA synthase (glutamine-hydrolyzing) activity"/>
    <property type="evidence" value="ECO:0007669"/>
    <property type="project" value="UniProtKB-UniRule"/>
</dbReference>
<keyword evidence="2 8" id="KW-0436">Ligase</keyword>
<accession>A0A8C0N1V3</accession>
<dbReference type="OrthoDB" id="1722066at2759"/>
<dbReference type="AlphaFoldDB" id="A0A8C0N1V3"/>
<evidence type="ECO:0000256" key="6">
    <source>
        <dbReference type="ARBA" id="ARBA00047380"/>
    </source>
</evidence>
<dbReference type="FunFam" id="1.10.10.410:FF:000001">
    <property type="entry name" value="Aspartyl/glutamyl-tRNA(Asn/Gln) amidotransferase subunit B"/>
    <property type="match status" value="1"/>
</dbReference>
<dbReference type="Ensembl" id="ENSCAFT00030020924.1">
    <property type="protein sequence ID" value="ENSCAFP00030018255.1"/>
    <property type="gene ID" value="ENSCAFG00030011189.1"/>
</dbReference>
<evidence type="ECO:0000256" key="2">
    <source>
        <dbReference type="ARBA" id="ARBA00022598"/>
    </source>
</evidence>
<reference evidence="10" key="2">
    <citation type="submission" date="2025-08" db="UniProtKB">
        <authorList>
            <consortium name="Ensembl"/>
        </authorList>
    </citation>
    <scope>IDENTIFICATION</scope>
</reference>
<dbReference type="SUPFAM" id="SSF89095">
    <property type="entry name" value="GatB/YqeY motif"/>
    <property type="match status" value="1"/>
</dbReference>
<dbReference type="EC" id="6.3.5.-" evidence="8"/>
<comment type="subcellular location">
    <subcellularLocation>
        <location evidence="8">Mitochondrion</location>
    </subcellularLocation>
</comment>
<name>A0A8C0N1V3_CANLF</name>
<feature type="domain" description="Asn/Gln amidotransferase" evidence="9">
    <location>
        <begin position="365"/>
        <end position="514"/>
    </location>
</feature>
<reference evidence="10" key="1">
    <citation type="submission" date="2019-03" db="EMBL/GenBank/DDBJ databases">
        <authorList>
            <person name="Warren W.C."/>
            <person name="Johnson G.S."/>
        </authorList>
    </citation>
    <scope>NUCLEOTIDE SEQUENCE [LARGE SCALE GENOMIC DNA]</scope>
    <source>
        <strain evidence="10">Basenji</strain>
    </source>
</reference>
<evidence type="ECO:0000313" key="11">
    <source>
        <dbReference type="Proteomes" id="UP000694429"/>
    </source>
</evidence>
<comment type="similarity">
    <text evidence="1 8">Belongs to the GatB/GatE family. GatB subfamily.</text>
</comment>
<dbReference type="GO" id="GO:0005524">
    <property type="term" value="F:ATP binding"/>
    <property type="evidence" value="ECO:0007669"/>
    <property type="project" value="UniProtKB-KW"/>
</dbReference>
<evidence type="ECO:0000256" key="3">
    <source>
        <dbReference type="ARBA" id="ARBA00022741"/>
    </source>
</evidence>
<dbReference type="InterPro" id="IPR014746">
    <property type="entry name" value="Gln_synth/guanido_kin_cat_dom"/>
</dbReference>
<dbReference type="InterPro" id="IPR006075">
    <property type="entry name" value="Asn/Gln-tRNA_Trfase_suB/E_cat"/>
</dbReference>
<dbReference type="InterPro" id="IPR004413">
    <property type="entry name" value="GatB"/>
</dbReference>
<keyword evidence="3 8" id="KW-0547">Nucleotide-binding</keyword>
<keyword evidence="5 8" id="KW-0648">Protein biosynthesis</keyword>
<sequence length="516" mass="57123">MAAPMLRGCCLARRGALACIDGGSRRGRGAAIGCRSSGKRGRSSVAQQSLITAQKSGKGEHAWAAVVGLEIHAQISSNSKLFSGSQVQFAAPPNSLVSFFDASLPGTLPVLNRRCVEAAVMTGLALKCHINKKSLFDRKHYFYADLPAGYQITQQRLPIAVNGSLEYSVCVGKKRSQVITRTARIKQIQLEQDSGKSLHDELRSQTLIDLNRAEGQLRVDANISVHHPGEPLGVRTEVKNLNSARFLARAIDSEIERQINELENGREILNETRSFDCKLGCTIPMRDKEGKQDYRFMPEPNLPPLLLYDTASLPPGADPQQVINIDRIREQLPELPSETREQLVQQYGMLPEHSFTILNEVGLLEFFQNVIKETRAEPKKVTSWILNNFLGFLKQQNLAVNESPVTPSALAELLNLLDRKAISSSAAKQVFEELWRSKGKTPSQIVSEKQLELMQDGEALNQVCLAVMEEHPQVVLAMKRGNPRAINKLIGLVRKATLSRADPTVIKEILEKKLSS</sequence>
<organism evidence="10 11">
    <name type="scientific">Canis lupus familiaris</name>
    <name type="common">Dog</name>
    <name type="synonym">Canis familiaris</name>
    <dbReference type="NCBI Taxonomy" id="9615"/>
    <lineage>
        <taxon>Eukaryota</taxon>
        <taxon>Metazoa</taxon>
        <taxon>Chordata</taxon>
        <taxon>Craniata</taxon>
        <taxon>Vertebrata</taxon>
        <taxon>Euteleostomi</taxon>
        <taxon>Mammalia</taxon>
        <taxon>Eutheria</taxon>
        <taxon>Laurasiatheria</taxon>
        <taxon>Carnivora</taxon>
        <taxon>Caniformia</taxon>
        <taxon>Canidae</taxon>
        <taxon>Canis</taxon>
    </lineage>
</organism>
<evidence type="ECO:0000259" key="9">
    <source>
        <dbReference type="SMART" id="SM00845"/>
    </source>
</evidence>
<dbReference type="SMART" id="SM00845">
    <property type="entry name" value="GatB_Yqey"/>
    <property type="match status" value="1"/>
</dbReference>
<keyword evidence="8" id="KW-0809">Transit peptide</keyword>
<proteinExistence type="inferred from homology"/>
<evidence type="ECO:0000256" key="7">
    <source>
        <dbReference type="ARBA" id="ARBA00047913"/>
    </source>
</evidence>
<evidence type="ECO:0000256" key="5">
    <source>
        <dbReference type="ARBA" id="ARBA00022917"/>
    </source>
</evidence>
<gene>
    <name evidence="8" type="primary">GATB</name>
    <name evidence="8" type="synonym">PET112</name>
    <name evidence="8" type="synonym">PET112L</name>
</gene>
<dbReference type="PANTHER" id="PTHR11659">
    <property type="entry name" value="GLUTAMYL-TRNA GLN AMIDOTRANSFERASE SUBUNIT B MITOCHONDRIAL AND PROKARYOTIC PET112-RELATED"/>
    <property type="match status" value="1"/>
</dbReference>
<comment type="subunit">
    <text evidence="8">Subunit of the heterotrimeric GatCAB amidotransferase (AdT) complex, composed of A (QRSL1), B (GATB) and C (GATC) subunits.</text>
</comment>
<keyword evidence="8" id="KW-0496">Mitochondrion</keyword>
<dbReference type="GO" id="GO:0030956">
    <property type="term" value="C:glutamyl-tRNA(Gln) amidotransferase complex"/>
    <property type="evidence" value="ECO:0007669"/>
    <property type="project" value="UniProtKB-UniRule"/>
</dbReference>
<comment type="catalytic activity">
    <reaction evidence="6">
        <text>L-aspartyl-tRNA(Asn) + L-glutamine + ATP + H2O = L-asparaginyl-tRNA(Asn) + L-glutamate + ADP + phosphate + 2 H(+)</text>
        <dbReference type="Rhea" id="RHEA:14513"/>
        <dbReference type="Rhea" id="RHEA-COMP:9674"/>
        <dbReference type="Rhea" id="RHEA-COMP:9677"/>
        <dbReference type="ChEBI" id="CHEBI:15377"/>
        <dbReference type="ChEBI" id="CHEBI:15378"/>
        <dbReference type="ChEBI" id="CHEBI:29985"/>
        <dbReference type="ChEBI" id="CHEBI:30616"/>
        <dbReference type="ChEBI" id="CHEBI:43474"/>
        <dbReference type="ChEBI" id="CHEBI:58359"/>
        <dbReference type="ChEBI" id="CHEBI:78515"/>
        <dbReference type="ChEBI" id="CHEBI:78516"/>
        <dbReference type="ChEBI" id="CHEBI:456216"/>
    </reaction>
</comment>
<dbReference type="GO" id="GO:0005739">
    <property type="term" value="C:mitochondrion"/>
    <property type="evidence" value="ECO:0007669"/>
    <property type="project" value="UniProtKB-SubCell"/>
</dbReference>
<dbReference type="InterPro" id="IPR018027">
    <property type="entry name" value="Asn/Gln_amidotransferase"/>
</dbReference>
<dbReference type="InterPro" id="IPR003789">
    <property type="entry name" value="Asn/Gln_tRNA_amidoTrase-B-like"/>
</dbReference>
<dbReference type="Pfam" id="PF02637">
    <property type="entry name" value="GatB_Yqey"/>
    <property type="match status" value="1"/>
</dbReference>
<evidence type="ECO:0000313" key="10">
    <source>
        <dbReference type="Ensembl" id="ENSCAFP00030018255.1"/>
    </source>
</evidence>
<keyword evidence="4 8" id="KW-0067">ATP-binding</keyword>
<dbReference type="InterPro" id="IPR023168">
    <property type="entry name" value="GatB_Yqey_C_2"/>
</dbReference>
<dbReference type="InterPro" id="IPR017959">
    <property type="entry name" value="Asn/Gln-tRNA_amidoTrfase_suB/E"/>
</dbReference>
<dbReference type="Gene3D" id="1.10.10.410">
    <property type="match status" value="1"/>
</dbReference>
<dbReference type="GO" id="GO:0032543">
    <property type="term" value="P:mitochondrial translation"/>
    <property type="evidence" value="ECO:0007669"/>
    <property type="project" value="UniProtKB-UniRule"/>
</dbReference>
<dbReference type="Pfam" id="PF02934">
    <property type="entry name" value="GatB_N"/>
    <property type="match status" value="2"/>
</dbReference>
<evidence type="ECO:0000256" key="1">
    <source>
        <dbReference type="ARBA" id="ARBA00005306"/>
    </source>
</evidence>
<dbReference type="SUPFAM" id="SSF55931">
    <property type="entry name" value="Glutamine synthetase/guanido kinase"/>
    <property type="match status" value="1"/>
</dbReference>
<dbReference type="PANTHER" id="PTHR11659:SF0">
    <property type="entry name" value="GLUTAMYL-TRNA(GLN) AMIDOTRANSFERASE SUBUNIT B, MITOCHONDRIAL"/>
    <property type="match status" value="1"/>
</dbReference>
<evidence type="ECO:0000256" key="8">
    <source>
        <dbReference type="HAMAP-Rule" id="MF_03147"/>
    </source>
</evidence>